<evidence type="ECO:0000256" key="1">
    <source>
        <dbReference type="ARBA" id="ARBA00004141"/>
    </source>
</evidence>
<dbReference type="Gene3D" id="1.20.1740.10">
    <property type="entry name" value="Amino acid/polyamine transporter I"/>
    <property type="match status" value="1"/>
</dbReference>
<keyword evidence="10" id="KW-1185">Reference proteome</keyword>
<feature type="transmembrane region" description="Helical" evidence="6">
    <location>
        <begin position="216"/>
        <end position="234"/>
    </location>
</feature>
<feature type="transmembrane region" description="Helical" evidence="6">
    <location>
        <begin position="606"/>
        <end position="630"/>
    </location>
</feature>
<feature type="domain" description="SLC12A transporter C-terminal" evidence="8">
    <location>
        <begin position="842"/>
        <end position="912"/>
    </location>
</feature>
<comment type="caution">
    <text evidence="9">The sequence shown here is derived from an EMBL/GenBank/DDBJ whole genome shotgun (WGS) entry which is preliminary data.</text>
</comment>
<feature type="region of interest" description="Disordered" evidence="5">
    <location>
        <begin position="41"/>
        <end position="61"/>
    </location>
</feature>
<feature type="compositionally biased region" description="Basic and acidic residues" evidence="5">
    <location>
        <begin position="1"/>
        <end position="20"/>
    </location>
</feature>
<dbReference type="GO" id="GO:0055064">
    <property type="term" value="P:chloride ion homeostasis"/>
    <property type="evidence" value="ECO:0007669"/>
    <property type="project" value="TreeGrafter"/>
</dbReference>
<dbReference type="GO" id="GO:0007268">
    <property type="term" value="P:chemical synaptic transmission"/>
    <property type="evidence" value="ECO:0007669"/>
    <property type="project" value="TreeGrafter"/>
</dbReference>
<keyword evidence="4 6" id="KW-0472">Membrane</keyword>
<feature type="domain" description="Amino acid permease/ SLC12A" evidence="7">
    <location>
        <begin position="386"/>
        <end position="689"/>
    </location>
</feature>
<feature type="transmembrane region" description="Helical" evidence="6">
    <location>
        <begin position="255"/>
        <end position="277"/>
    </location>
</feature>
<evidence type="ECO:0000313" key="10">
    <source>
        <dbReference type="Proteomes" id="UP000215902"/>
    </source>
</evidence>
<keyword evidence="3 6" id="KW-1133">Transmembrane helix</keyword>
<feature type="region of interest" description="Disordered" evidence="5">
    <location>
        <begin position="1"/>
        <end position="26"/>
    </location>
</feature>
<feature type="domain" description="SLC12A transporter C-terminal" evidence="8">
    <location>
        <begin position="1089"/>
        <end position="1162"/>
    </location>
</feature>
<proteinExistence type="predicted"/>
<dbReference type="InterPro" id="IPR018491">
    <property type="entry name" value="SLC12_C"/>
</dbReference>
<feature type="transmembrane region" description="Helical" evidence="6">
    <location>
        <begin position="410"/>
        <end position="430"/>
    </location>
</feature>
<dbReference type="InterPro" id="IPR004842">
    <property type="entry name" value="SLC12A_fam"/>
</dbReference>
<organism evidence="9 10">
    <name type="scientific">Macrostomum lignano</name>
    <dbReference type="NCBI Taxonomy" id="282301"/>
    <lineage>
        <taxon>Eukaryota</taxon>
        <taxon>Metazoa</taxon>
        <taxon>Spiralia</taxon>
        <taxon>Lophotrochozoa</taxon>
        <taxon>Platyhelminthes</taxon>
        <taxon>Rhabditophora</taxon>
        <taxon>Macrostomorpha</taxon>
        <taxon>Macrostomida</taxon>
        <taxon>Macrostomidae</taxon>
        <taxon>Macrostomum</taxon>
    </lineage>
</organism>
<dbReference type="PANTHER" id="PTHR11827">
    <property type="entry name" value="SOLUTE CARRIER FAMILY 12, CATION COTRANSPORTERS"/>
    <property type="match status" value="1"/>
</dbReference>
<dbReference type="OrthoDB" id="2020542at2759"/>
<feature type="transmembrane region" description="Helical" evidence="6">
    <location>
        <begin position="450"/>
        <end position="475"/>
    </location>
</feature>
<dbReference type="AlphaFoldDB" id="A0A267ET86"/>
<dbReference type="STRING" id="282301.A0A267ET86"/>
<comment type="subcellular location">
    <subcellularLocation>
        <location evidence="1">Membrane</location>
        <topology evidence="1">Multi-pass membrane protein</topology>
    </subcellularLocation>
</comment>
<feature type="transmembrane region" description="Helical" evidence="6">
    <location>
        <begin position="548"/>
        <end position="567"/>
    </location>
</feature>
<feature type="transmembrane region" description="Helical" evidence="6">
    <location>
        <begin position="120"/>
        <end position="145"/>
    </location>
</feature>
<feature type="transmembrane region" description="Helical" evidence="6">
    <location>
        <begin position="283"/>
        <end position="302"/>
    </location>
</feature>
<feature type="transmembrane region" description="Helical" evidence="6">
    <location>
        <begin position="573"/>
        <end position="594"/>
    </location>
</feature>
<evidence type="ECO:0000256" key="5">
    <source>
        <dbReference type="SAM" id="MobiDB-lite"/>
    </source>
</evidence>
<dbReference type="EMBL" id="NIVC01001718">
    <property type="protein sequence ID" value="PAA64763.1"/>
    <property type="molecule type" value="Genomic_DNA"/>
</dbReference>
<dbReference type="GO" id="GO:0055075">
    <property type="term" value="P:potassium ion homeostasis"/>
    <property type="evidence" value="ECO:0007669"/>
    <property type="project" value="TreeGrafter"/>
</dbReference>
<gene>
    <name evidence="9" type="ORF">BOX15_Mlig002002g4</name>
</gene>
<dbReference type="GO" id="GO:0006884">
    <property type="term" value="P:cell volume homeostasis"/>
    <property type="evidence" value="ECO:0007669"/>
    <property type="project" value="TreeGrafter"/>
</dbReference>
<feature type="domain" description="SLC12A transporter C-terminal" evidence="8">
    <location>
        <begin position="710"/>
        <end position="827"/>
    </location>
</feature>
<reference evidence="9 10" key="1">
    <citation type="submission" date="2017-06" db="EMBL/GenBank/DDBJ databases">
        <title>A platform for efficient transgenesis in Macrostomum lignano, a flatworm model organism for stem cell research.</title>
        <authorList>
            <person name="Berezikov E."/>
        </authorList>
    </citation>
    <scope>NUCLEOTIDE SEQUENCE [LARGE SCALE GENOMIC DNA]</scope>
    <source>
        <strain evidence="9">DV1</strain>
        <tissue evidence="9">Whole organism</tissue>
    </source>
</reference>
<evidence type="ECO:0000256" key="3">
    <source>
        <dbReference type="ARBA" id="ARBA00022989"/>
    </source>
</evidence>
<dbReference type="GO" id="GO:0015379">
    <property type="term" value="F:potassium:chloride symporter activity"/>
    <property type="evidence" value="ECO:0007669"/>
    <property type="project" value="TreeGrafter"/>
</dbReference>
<evidence type="ECO:0000256" key="2">
    <source>
        <dbReference type="ARBA" id="ARBA00022692"/>
    </source>
</evidence>
<sequence>MDKDAEQQKETMVEDEEHPHVSFRHRPSIIDNLVVSTVRKPTASGGAGGAAAAAGGAEDTRPLKSEADAELAVFVEEDGDGPTGPLPTLNAYLRTFTSPMRNEKEESSDQQKKAPKKAKLGVILGVYLPTIQHIFGVLMFLRLFWIVGVSGVWESGAIVFICCFCTLLTSISMSAIATNGVVESGGVYFMISRNLGPEFGSAVGVLFYLANAMATSMYLVGGVEMLLVYLLPTLPKFGEADEFGHIAEADMFNNFRIYASILLLIEFVIVAIGVRFVQLFAPISLSCVIVSVLAMYAGAFAASPDRGPKVCLLGDVLLRQHALYENNTYLGCNKTALERLYCAYTNSSEDEAGFYRCEESYMRNDFREVPAFPGFLSGVFKENMQSQYTKKGEAAPGVVGNKQRDVVQDIATGFFILLAIYFPSVTGIMTGSNMSGDLADPQKSIPVGTIAAQFTTSFVYLSLIFAFGGTVNGAVLRDKFGYSLNTLVTAKLAWPSHWILLIGSFTSTFGAALQCLCSAPRLLQSIAKDEVLPFLRPFATLNRFGEPFYALLITTVIAECGILVGAIDHIAPIVDFFFLMCYGFVNLVCALQTLVRAPNWRPRFRYYHWSLSLLGAALCAFIMFATYWYYALVVCGLCAAIYKYVEYAGARKEWGDGIRGLALSTARYSLLRIEEAGEQHCKNWRPQLLALVKTAPLGEEAPVEGKCQQIVGLAGQLKAGKGLLMAATLLEGDVSDPVSRSAARQSREQLKSCMDREKAKGFSQAVICTNRSEGLSVLIQSLGIGALRPNTVVVGWPTQWKAESPESEYYDFLDAIQKVTSSGMCLLIPKGDDFPLNSGPKQSGNIDVWWVMHDGGLLLLLPFLLLQHRVWRHCRIRVFSVAGPTDNTLKMREDLRRMIYQLRITAEVSVVELGDSDLTAYTHQKTLQMEKRTALMQKLRLSQKALSSQPQLLLDALRRGSNQAETSLLGGDSGSGPDEAIEMTEAAPKRSIAAADTAAAAGAAAAASGDGAKEPLISNCQYTFSAAAARAAFRLPPSGGAEEDDTEVAAAAAVAAAADEAVNAAAAAAANAEQADGLGDLTGDLAGDRSGTKKKMHSAIRLNRKISELSGDSKLVIINLPKPPRNRDGLNNYICYLDALTEGLNRVLLVRGTGKEVITIYS</sequence>
<protein>
    <submittedName>
        <fullName evidence="9">Uncharacterized protein</fullName>
    </submittedName>
</protein>
<dbReference type="GO" id="GO:0005886">
    <property type="term" value="C:plasma membrane"/>
    <property type="evidence" value="ECO:0007669"/>
    <property type="project" value="TreeGrafter"/>
</dbReference>
<evidence type="ECO:0000259" key="7">
    <source>
        <dbReference type="Pfam" id="PF00324"/>
    </source>
</evidence>
<name>A0A267ET86_9PLAT</name>
<evidence type="ECO:0000256" key="6">
    <source>
        <dbReference type="SAM" id="Phobius"/>
    </source>
</evidence>
<evidence type="ECO:0000313" key="9">
    <source>
        <dbReference type="EMBL" id="PAA64763.1"/>
    </source>
</evidence>
<keyword evidence="2 6" id="KW-0812">Transmembrane</keyword>
<dbReference type="PANTHER" id="PTHR11827:SF53">
    <property type="entry name" value="K+_CL-COTRANSPORTER"/>
    <property type="match status" value="1"/>
</dbReference>
<evidence type="ECO:0000259" key="8">
    <source>
        <dbReference type="Pfam" id="PF03522"/>
    </source>
</evidence>
<feature type="domain" description="Amino acid permease/ SLC12A" evidence="7">
    <location>
        <begin position="126"/>
        <end position="302"/>
    </location>
</feature>
<dbReference type="InterPro" id="IPR004841">
    <property type="entry name" value="AA-permease/SLC12A_dom"/>
</dbReference>
<dbReference type="Pfam" id="PF03522">
    <property type="entry name" value="SLC12"/>
    <property type="match status" value="3"/>
</dbReference>
<feature type="transmembrane region" description="Helical" evidence="6">
    <location>
        <begin position="157"/>
        <end position="182"/>
    </location>
</feature>
<dbReference type="GO" id="GO:1990573">
    <property type="term" value="P:potassium ion import across plasma membrane"/>
    <property type="evidence" value="ECO:0007669"/>
    <property type="project" value="TreeGrafter"/>
</dbReference>
<dbReference type="GO" id="GO:0045202">
    <property type="term" value="C:synapse"/>
    <property type="evidence" value="ECO:0007669"/>
    <property type="project" value="GOC"/>
</dbReference>
<evidence type="ECO:0000256" key="4">
    <source>
        <dbReference type="ARBA" id="ARBA00023136"/>
    </source>
</evidence>
<dbReference type="Pfam" id="PF00324">
    <property type="entry name" value="AA_permease"/>
    <property type="match status" value="2"/>
</dbReference>
<dbReference type="Proteomes" id="UP000215902">
    <property type="component" value="Unassembled WGS sequence"/>
</dbReference>
<accession>A0A267ET86</accession>